<dbReference type="SUPFAM" id="SSF63829">
    <property type="entry name" value="Calcium-dependent phosphotriesterase"/>
    <property type="match status" value="1"/>
</dbReference>
<reference evidence="1" key="5">
    <citation type="journal article" date="2021" name="G3 (Bethesda)">
        <title>Aegilops tauschii genome assembly Aet v5.0 features greater sequence contiguity and improved annotation.</title>
        <authorList>
            <person name="Wang L."/>
            <person name="Zhu T."/>
            <person name="Rodriguez J.C."/>
            <person name="Deal K.R."/>
            <person name="Dubcovsky J."/>
            <person name="McGuire P.E."/>
            <person name="Lux T."/>
            <person name="Spannagl M."/>
            <person name="Mayer K.F.X."/>
            <person name="Baldrich P."/>
            <person name="Meyers B.C."/>
            <person name="Huo N."/>
            <person name="Gu Y.Q."/>
            <person name="Zhou H."/>
            <person name="Devos K.M."/>
            <person name="Bennetzen J.L."/>
            <person name="Unver T."/>
            <person name="Budak H."/>
            <person name="Gulick P.J."/>
            <person name="Galiba G."/>
            <person name="Kalapos B."/>
            <person name="Nelson D.R."/>
            <person name="Li P."/>
            <person name="You F.M."/>
            <person name="Luo M.C."/>
            <person name="Dvorak J."/>
        </authorList>
    </citation>
    <scope>NUCLEOTIDE SEQUENCE [LARGE SCALE GENOMIC DNA]</scope>
    <source>
        <strain evidence="1">cv. AL8/78</strain>
    </source>
</reference>
<dbReference type="PANTHER" id="PTHR43056:SF11">
    <property type="entry name" value="OS06G0215400 PROTEIN"/>
    <property type="match status" value="1"/>
</dbReference>
<dbReference type="Proteomes" id="UP000015105">
    <property type="component" value="Chromosome 7D"/>
</dbReference>
<evidence type="ECO:0000313" key="2">
    <source>
        <dbReference type="Proteomes" id="UP000015105"/>
    </source>
</evidence>
<sequence>WFREKGFKSQLYMNFGELNHWNFVVLLAFSYDPIPCAASQTVHAKLHTSTLYYQCSAARRIQLTPGRDRTTAMRPHATGVEKATAPYGSWESPISAAAVSSAGKTVEGLAVAGDGRLLWVETRPEEGGRAVLVKEGAGADGRGLDVTPQEFAVRSLAQEYGGGAFAVQGDVVVFSNYSDQRLYKQTIGDNSPLPLTPDYGGSVVRYADGVFDPHFSRYVTVMEGDWYSIYSMSMVLSIFF</sequence>
<reference evidence="2" key="1">
    <citation type="journal article" date="2014" name="Science">
        <title>Ancient hybridizations among the ancestral genomes of bread wheat.</title>
        <authorList>
            <consortium name="International Wheat Genome Sequencing Consortium,"/>
            <person name="Marcussen T."/>
            <person name="Sandve S.R."/>
            <person name="Heier L."/>
            <person name="Spannagl M."/>
            <person name="Pfeifer M."/>
            <person name="Jakobsen K.S."/>
            <person name="Wulff B.B."/>
            <person name="Steuernagel B."/>
            <person name="Mayer K.F."/>
            <person name="Olsen O.A."/>
        </authorList>
    </citation>
    <scope>NUCLEOTIDE SEQUENCE [LARGE SCALE GENOMIC DNA]</scope>
    <source>
        <strain evidence="2">cv. AL8/78</strain>
    </source>
</reference>
<dbReference type="AlphaFoldDB" id="A0A453R3W5"/>
<reference evidence="1" key="4">
    <citation type="submission" date="2019-03" db="UniProtKB">
        <authorList>
            <consortium name="EnsemblPlants"/>
        </authorList>
    </citation>
    <scope>IDENTIFICATION</scope>
</reference>
<name>A0A453R3W5_AEGTS</name>
<keyword evidence="2" id="KW-1185">Reference proteome</keyword>
<dbReference type="Gramene" id="AET7Gv20451900.27">
    <property type="protein sequence ID" value="AET7Gv20451900.27"/>
    <property type="gene ID" value="AET7Gv20451900"/>
</dbReference>
<dbReference type="PANTHER" id="PTHR43056">
    <property type="entry name" value="PEPTIDASE S9 PROLYL OLIGOPEPTIDASE"/>
    <property type="match status" value="1"/>
</dbReference>
<reference evidence="2" key="2">
    <citation type="journal article" date="2017" name="Nat. Plants">
        <title>The Aegilops tauschii genome reveals multiple impacts of transposons.</title>
        <authorList>
            <person name="Zhao G."/>
            <person name="Zou C."/>
            <person name="Li K."/>
            <person name="Wang K."/>
            <person name="Li T."/>
            <person name="Gao L."/>
            <person name="Zhang X."/>
            <person name="Wang H."/>
            <person name="Yang Z."/>
            <person name="Liu X."/>
            <person name="Jiang W."/>
            <person name="Mao L."/>
            <person name="Kong X."/>
            <person name="Jiao Y."/>
            <person name="Jia J."/>
        </authorList>
    </citation>
    <scope>NUCLEOTIDE SEQUENCE [LARGE SCALE GENOMIC DNA]</scope>
    <source>
        <strain evidence="2">cv. AL8/78</strain>
    </source>
</reference>
<accession>A0A453R3W5</accession>
<organism evidence="1 2">
    <name type="scientific">Aegilops tauschii subsp. strangulata</name>
    <name type="common">Goatgrass</name>
    <dbReference type="NCBI Taxonomy" id="200361"/>
    <lineage>
        <taxon>Eukaryota</taxon>
        <taxon>Viridiplantae</taxon>
        <taxon>Streptophyta</taxon>
        <taxon>Embryophyta</taxon>
        <taxon>Tracheophyta</taxon>
        <taxon>Spermatophyta</taxon>
        <taxon>Magnoliopsida</taxon>
        <taxon>Liliopsida</taxon>
        <taxon>Poales</taxon>
        <taxon>Poaceae</taxon>
        <taxon>BOP clade</taxon>
        <taxon>Pooideae</taxon>
        <taxon>Triticodae</taxon>
        <taxon>Triticeae</taxon>
        <taxon>Triticinae</taxon>
        <taxon>Aegilops</taxon>
    </lineage>
</organism>
<dbReference type="InterPro" id="IPR050585">
    <property type="entry name" value="Xaa-Pro_dipeptidyl-ppase/CocE"/>
</dbReference>
<reference evidence="1" key="3">
    <citation type="journal article" date="2017" name="Nature">
        <title>Genome sequence of the progenitor of the wheat D genome Aegilops tauschii.</title>
        <authorList>
            <person name="Luo M.C."/>
            <person name="Gu Y.Q."/>
            <person name="Puiu D."/>
            <person name="Wang H."/>
            <person name="Twardziok S.O."/>
            <person name="Deal K.R."/>
            <person name="Huo N."/>
            <person name="Zhu T."/>
            <person name="Wang L."/>
            <person name="Wang Y."/>
            <person name="McGuire P.E."/>
            <person name="Liu S."/>
            <person name="Long H."/>
            <person name="Ramasamy R.K."/>
            <person name="Rodriguez J.C."/>
            <person name="Van S.L."/>
            <person name="Yuan L."/>
            <person name="Wang Z."/>
            <person name="Xia Z."/>
            <person name="Xiao L."/>
            <person name="Anderson O.D."/>
            <person name="Ouyang S."/>
            <person name="Liang Y."/>
            <person name="Zimin A.V."/>
            <person name="Pertea G."/>
            <person name="Qi P."/>
            <person name="Bennetzen J.L."/>
            <person name="Dai X."/>
            <person name="Dawson M.W."/>
            <person name="Muller H.G."/>
            <person name="Kugler K."/>
            <person name="Rivarola-Duarte L."/>
            <person name="Spannagl M."/>
            <person name="Mayer K.F.X."/>
            <person name="Lu F.H."/>
            <person name="Bevan M.W."/>
            <person name="Leroy P."/>
            <person name="Li P."/>
            <person name="You F.M."/>
            <person name="Sun Q."/>
            <person name="Liu Z."/>
            <person name="Lyons E."/>
            <person name="Wicker T."/>
            <person name="Salzberg S.L."/>
            <person name="Devos K.M."/>
            <person name="Dvorak J."/>
        </authorList>
    </citation>
    <scope>NUCLEOTIDE SEQUENCE [LARGE SCALE GENOMIC DNA]</scope>
    <source>
        <strain evidence="1">cv. AL8/78</strain>
    </source>
</reference>
<evidence type="ECO:0000313" key="1">
    <source>
        <dbReference type="EnsemblPlants" id="AET7Gv20451900.27"/>
    </source>
</evidence>
<dbReference type="EnsemblPlants" id="AET7Gv20451900.27">
    <property type="protein sequence ID" value="AET7Gv20451900.27"/>
    <property type="gene ID" value="AET7Gv20451900"/>
</dbReference>
<protein>
    <submittedName>
        <fullName evidence="1">Uncharacterized protein</fullName>
    </submittedName>
</protein>
<proteinExistence type="predicted"/>